<reference evidence="2" key="1">
    <citation type="journal article" date="2019" name="Int. J. Syst. Evol. Microbiol.">
        <title>The Global Catalogue of Microorganisms (GCM) 10K type strain sequencing project: providing services to taxonomists for standard genome sequencing and annotation.</title>
        <authorList>
            <consortium name="The Broad Institute Genomics Platform"/>
            <consortium name="The Broad Institute Genome Sequencing Center for Infectious Disease"/>
            <person name="Wu L."/>
            <person name="Ma J."/>
        </authorList>
    </citation>
    <scope>NUCLEOTIDE SEQUENCE [LARGE SCALE GENOMIC DNA]</scope>
    <source>
        <strain evidence="2">CECT 7184</strain>
    </source>
</reference>
<name>A0ABW0YM88_9BACI</name>
<protein>
    <recommendedName>
        <fullName evidence="3">Thiazolylpeptide-type bacteriocin</fullName>
    </recommendedName>
</protein>
<comment type="caution">
    <text evidence="1">The sequence shown here is derived from an EMBL/GenBank/DDBJ whole genome shotgun (WGS) entry which is preliminary data.</text>
</comment>
<dbReference type="Proteomes" id="UP001596142">
    <property type="component" value="Unassembled WGS sequence"/>
</dbReference>
<proteinExistence type="predicted"/>
<sequence>MKEINGLNVAIEEQIVSHVDTVTLDVEADMSGNKSLTMKNSAGSDCC</sequence>
<evidence type="ECO:0000313" key="1">
    <source>
        <dbReference type="EMBL" id="MFC5711862.1"/>
    </source>
</evidence>
<organism evidence="1 2">
    <name type="scientific">Thalassorhabdus alkalitolerans</name>
    <dbReference type="NCBI Taxonomy" id="2282697"/>
    <lineage>
        <taxon>Bacteria</taxon>
        <taxon>Bacillati</taxon>
        <taxon>Bacillota</taxon>
        <taxon>Bacilli</taxon>
        <taxon>Bacillales</taxon>
        <taxon>Bacillaceae</taxon>
        <taxon>Thalassorhabdus</taxon>
    </lineage>
</organism>
<gene>
    <name evidence="1" type="ORF">ACFPU1_03630</name>
</gene>
<accession>A0ABW0YM88</accession>
<dbReference type="EMBL" id="JBHSOZ010000003">
    <property type="protein sequence ID" value="MFC5711862.1"/>
    <property type="molecule type" value="Genomic_DNA"/>
</dbReference>
<evidence type="ECO:0000313" key="2">
    <source>
        <dbReference type="Proteomes" id="UP001596142"/>
    </source>
</evidence>
<evidence type="ECO:0008006" key="3">
    <source>
        <dbReference type="Google" id="ProtNLM"/>
    </source>
</evidence>
<dbReference type="RefSeq" id="WP_157049929.1">
    <property type="nucleotide sequence ID" value="NZ_JBHSOZ010000003.1"/>
</dbReference>
<keyword evidence="2" id="KW-1185">Reference proteome</keyword>